<dbReference type="AlphaFoldDB" id="A0A7E4VH37"/>
<dbReference type="Proteomes" id="UP000492821">
    <property type="component" value="Unassembled WGS sequence"/>
</dbReference>
<reference evidence="1" key="1">
    <citation type="journal article" date="2013" name="Genetics">
        <title>The draft genome and transcriptome of Panagrellus redivivus are shaped by the harsh demands of a free-living lifestyle.</title>
        <authorList>
            <person name="Srinivasan J."/>
            <person name="Dillman A.R."/>
            <person name="Macchietto M.G."/>
            <person name="Heikkinen L."/>
            <person name="Lakso M."/>
            <person name="Fracchia K.M."/>
            <person name="Antoshechkin I."/>
            <person name="Mortazavi A."/>
            <person name="Wong G."/>
            <person name="Sternberg P.W."/>
        </authorList>
    </citation>
    <scope>NUCLEOTIDE SEQUENCE [LARGE SCALE GENOMIC DNA]</scope>
    <source>
        <strain evidence="1">MT8872</strain>
    </source>
</reference>
<evidence type="ECO:0000313" key="1">
    <source>
        <dbReference type="Proteomes" id="UP000492821"/>
    </source>
</evidence>
<evidence type="ECO:0000313" key="2">
    <source>
        <dbReference type="WBParaSite" id="Pan_g21085.t1"/>
    </source>
</evidence>
<dbReference type="WBParaSite" id="Pan_g21085.t1">
    <property type="protein sequence ID" value="Pan_g21085.t1"/>
    <property type="gene ID" value="Pan_g21085"/>
</dbReference>
<protein>
    <submittedName>
        <fullName evidence="2">Ras-associating domain-containing protein</fullName>
    </submittedName>
</protein>
<accession>A0A7E4VH37</accession>
<reference evidence="2" key="2">
    <citation type="submission" date="2020-10" db="UniProtKB">
        <authorList>
            <consortium name="WormBaseParasite"/>
        </authorList>
    </citation>
    <scope>IDENTIFICATION</scope>
</reference>
<keyword evidence="1" id="KW-1185">Reference proteome</keyword>
<name>A0A7E4VH37_PANRE</name>
<organism evidence="1 2">
    <name type="scientific">Panagrellus redivivus</name>
    <name type="common">Microworm</name>
    <dbReference type="NCBI Taxonomy" id="6233"/>
    <lineage>
        <taxon>Eukaryota</taxon>
        <taxon>Metazoa</taxon>
        <taxon>Ecdysozoa</taxon>
        <taxon>Nematoda</taxon>
        <taxon>Chromadorea</taxon>
        <taxon>Rhabditida</taxon>
        <taxon>Tylenchina</taxon>
        <taxon>Panagrolaimomorpha</taxon>
        <taxon>Panagrolaimoidea</taxon>
        <taxon>Panagrolaimidae</taxon>
        <taxon>Panagrellus</taxon>
    </lineage>
</organism>
<dbReference type="SUPFAM" id="SSF50729">
    <property type="entry name" value="PH domain-like"/>
    <property type="match status" value="1"/>
</dbReference>
<sequence>MRTPTPYVMSWNLQYLGSKAVGKVTSESLERRMRKILRSETPSQSVYLSISLNGVYVAKEDQPKVSFLLCPTSSSF</sequence>
<proteinExistence type="predicted"/>